<dbReference type="Gene3D" id="3.50.50.60">
    <property type="entry name" value="FAD/NAD(P)-binding domain"/>
    <property type="match status" value="1"/>
</dbReference>
<gene>
    <name evidence="6" type="ORF">M413DRAFT_445432</name>
</gene>
<reference evidence="7" key="2">
    <citation type="submission" date="2015-01" db="EMBL/GenBank/DDBJ databases">
        <title>Evolutionary Origins and Diversification of the Mycorrhizal Mutualists.</title>
        <authorList>
            <consortium name="DOE Joint Genome Institute"/>
            <consortium name="Mycorrhizal Genomics Consortium"/>
            <person name="Kohler A."/>
            <person name="Kuo A."/>
            <person name="Nagy L.G."/>
            <person name="Floudas D."/>
            <person name="Copeland A."/>
            <person name="Barry K.W."/>
            <person name="Cichocki N."/>
            <person name="Veneault-Fourrey C."/>
            <person name="LaButti K."/>
            <person name="Lindquist E.A."/>
            <person name="Lipzen A."/>
            <person name="Lundell T."/>
            <person name="Morin E."/>
            <person name="Murat C."/>
            <person name="Riley R."/>
            <person name="Ohm R."/>
            <person name="Sun H."/>
            <person name="Tunlid A."/>
            <person name="Henrissat B."/>
            <person name="Grigoriev I.V."/>
            <person name="Hibbett D.S."/>
            <person name="Martin F."/>
        </authorList>
    </citation>
    <scope>NUCLEOTIDE SEQUENCE [LARGE SCALE GENOMIC DNA]</scope>
    <source>
        <strain evidence="7">h7</strain>
    </source>
</reference>
<accession>A0A0C3CCT7</accession>
<dbReference type="OrthoDB" id="417877at2759"/>
<reference evidence="6 7" key="1">
    <citation type="submission" date="2014-04" db="EMBL/GenBank/DDBJ databases">
        <authorList>
            <consortium name="DOE Joint Genome Institute"/>
            <person name="Kuo A."/>
            <person name="Gay G."/>
            <person name="Dore J."/>
            <person name="Kohler A."/>
            <person name="Nagy L.G."/>
            <person name="Floudas D."/>
            <person name="Copeland A."/>
            <person name="Barry K.W."/>
            <person name="Cichocki N."/>
            <person name="Veneault-Fourrey C."/>
            <person name="LaButti K."/>
            <person name="Lindquist E.A."/>
            <person name="Lipzen A."/>
            <person name="Lundell T."/>
            <person name="Morin E."/>
            <person name="Murat C."/>
            <person name="Sun H."/>
            <person name="Tunlid A."/>
            <person name="Henrissat B."/>
            <person name="Grigoriev I.V."/>
            <person name="Hibbett D.S."/>
            <person name="Martin F."/>
            <person name="Nordberg H.P."/>
            <person name="Cantor M.N."/>
            <person name="Hua S.X."/>
        </authorList>
    </citation>
    <scope>NUCLEOTIDE SEQUENCE [LARGE SCALE GENOMIC DNA]</scope>
    <source>
        <strain evidence="7">h7</strain>
    </source>
</reference>
<dbReference type="Pfam" id="PF01494">
    <property type="entry name" value="FAD_binding_3"/>
    <property type="match status" value="1"/>
</dbReference>
<dbReference type="AlphaFoldDB" id="A0A0C3CCT7"/>
<dbReference type="SUPFAM" id="SSF54373">
    <property type="entry name" value="FAD-linked reductases, C-terminal domain"/>
    <property type="match status" value="1"/>
</dbReference>
<dbReference type="GO" id="GO:0016491">
    <property type="term" value="F:oxidoreductase activity"/>
    <property type="evidence" value="ECO:0007669"/>
    <property type="project" value="UniProtKB-KW"/>
</dbReference>
<keyword evidence="4" id="KW-0472">Membrane</keyword>
<name>A0A0C3CCT7_HEBCY</name>
<dbReference type="PRINTS" id="PR00420">
    <property type="entry name" value="RNGMNOXGNASE"/>
</dbReference>
<evidence type="ECO:0000259" key="5">
    <source>
        <dbReference type="Pfam" id="PF01494"/>
    </source>
</evidence>
<dbReference type="GO" id="GO:0071949">
    <property type="term" value="F:FAD binding"/>
    <property type="evidence" value="ECO:0007669"/>
    <property type="project" value="InterPro"/>
</dbReference>
<evidence type="ECO:0000256" key="4">
    <source>
        <dbReference type="SAM" id="Phobius"/>
    </source>
</evidence>
<feature type="domain" description="FAD-binding" evidence="5">
    <location>
        <begin position="10"/>
        <end position="348"/>
    </location>
</feature>
<dbReference type="GO" id="GO:0044550">
    <property type="term" value="P:secondary metabolite biosynthetic process"/>
    <property type="evidence" value="ECO:0007669"/>
    <property type="project" value="TreeGrafter"/>
</dbReference>
<dbReference type="HOGENOM" id="CLU_009665_6_3_1"/>
<dbReference type="Proteomes" id="UP000053424">
    <property type="component" value="Unassembled WGS sequence"/>
</dbReference>
<evidence type="ECO:0000256" key="2">
    <source>
        <dbReference type="ARBA" id="ARBA00022827"/>
    </source>
</evidence>
<keyword evidence="4" id="KW-1133">Transmembrane helix</keyword>
<feature type="transmembrane region" description="Helical" evidence="4">
    <location>
        <begin position="7"/>
        <end position="28"/>
    </location>
</feature>
<evidence type="ECO:0000313" key="7">
    <source>
        <dbReference type="Proteomes" id="UP000053424"/>
    </source>
</evidence>
<dbReference type="PANTHER" id="PTHR46720:SF3">
    <property type="entry name" value="FAD-BINDING DOMAIN-CONTAINING PROTEIN-RELATED"/>
    <property type="match status" value="1"/>
</dbReference>
<proteinExistence type="predicted"/>
<protein>
    <recommendedName>
        <fullName evidence="5">FAD-binding domain-containing protein</fullName>
    </recommendedName>
</protein>
<keyword evidence="4" id="KW-0812">Transmembrane</keyword>
<dbReference type="InterPro" id="IPR002938">
    <property type="entry name" value="FAD-bd"/>
</dbReference>
<evidence type="ECO:0000313" key="6">
    <source>
        <dbReference type="EMBL" id="KIM41421.1"/>
    </source>
</evidence>
<evidence type="ECO:0000256" key="3">
    <source>
        <dbReference type="ARBA" id="ARBA00023002"/>
    </source>
</evidence>
<dbReference type="EMBL" id="KN831780">
    <property type="protein sequence ID" value="KIM41421.1"/>
    <property type="molecule type" value="Genomic_DNA"/>
</dbReference>
<dbReference type="STRING" id="686832.A0A0C3CCT7"/>
<keyword evidence="1" id="KW-0285">Flavoprotein</keyword>
<dbReference type="SUPFAM" id="SSF51905">
    <property type="entry name" value="FAD/NAD(P)-binding domain"/>
    <property type="match status" value="1"/>
</dbReference>
<dbReference type="InterPro" id="IPR036188">
    <property type="entry name" value="FAD/NAD-bd_sf"/>
</dbReference>
<dbReference type="PANTHER" id="PTHR46720">
    <property type="entry name" value="HYDROXYLASE, PUTATIVE (AFU_ORTHOLOGUE AFUA_3G01460)-RELATED"/>
    <property type="match status" value="1"/>
</dbReference>
<keyword evidence="2" id="KW-0274">FAD</keyword>
<keyword evidence="3" id="KW-0560">Oxidoreductase</keyword>
<dbReference type="InterPro" id="IPR051104">
    <property type="entry name" value="FAD_monoxygenase"/>
</dbReference>
<sequence>MASTEKFRIGIVGAGIGGLALSVALGFMDHENRLDIKLYEASSSISEIGAGINFWPRTWAILKTIGLEELLIRLLPQEPDDSPRLTFQLRKADQAEGVHIRDIIMKGGAFRFHRADFQQALISRLSGQLLLSHRLISYEETNNEVRLEFLHGKTATCDLLVGMDGIKSAVRKFFLLKHGLPNSPSIHPIWTGTVAYRGLVPIKELEAELPGHRAVQTPMMYVGKLKHLVVYPVSKDELVNIVAFSTDPGKRGTSYPGPTTSPCTQEEILNLFDGWEAEVQALLRCIEKPTKWAIRELHPMPRYSHHRVILGGDAAHAMTPHQGAGAGQAVEDAYILASLICANLRGNKIIEVPIARISEIYNAVRHPMGNHVLKASQETGMLCELVAPGFEEVKEGDTEVPLEKLAELFELVGKNWDWVWKESAEDGRRRALEMLRFSRVASKL</sequence>
<organism evidence="6 7">
    <name type="scientific">Hebeloma cylindrosporum</name>
    <dbReference type="NCBI Taxonomy" id="76867"/>
    <lineage>
        <taxon>Eukaryota</taxon>
        <taxon>Fungi</taxon>
        <taxon>Dikarya</taxon>
        <taxon>Basidiomycota</taxon>
        <taxon>Agaricomycotina</taxon>
        <taxon>Agaricomycetes</taxon>
        <taxon>Agaricomycetidae</taxon>
        <taxon>Agaricales</taxon>
        <taxon>Agaricineae</taxon>
        <taxon>Hymenogastraceae</taxon>
        <taxon>Hebeloma</taxon>
    </lineage>
</organism>
<evidence type="ECO:0000256" key="1">
    <source>
        <dbReference type="ARBA" id="ARBA00022630"/>
    </source>
</evidence>
<keyword evidence="7" id="KW-1185">Reference proteome</keyword>